<dbReference type="InterPro" id="IPR043519">
    <property type="entry name" value="NT_sf"/>
</dbReference>
<evidence type="ECO:0000256" key="7">
    <source>
        <dbReference type="ARBA" id="ARBA00022842"/>
    </source>
</evidence>
<keyword evidence="7" id="KW-0460">Magnesium</keyword>
<evidence type="ECO:0000256" key="1">
    <source>
        <dbReference type="ARBA" id="ARBA00001946"/>
    </source>
</evidence>
<dbReference type="Gene3D" id="3.30.460.10">
    <property type="entry name" value="Beta Polymerase, domain 2"/>
    <property type="match status" value="1"/>
</dbReference>
<feature type="domain" description="tRNA nucleotidyltransferase/poly(A) polymerase RNA and SrmB- binding" evidence="10">
    <location>
        <begin position="193"/>
        <end position="243"/>
    </location>
</feature>
<evidence type="ECO:0000256" key="8">
    <source>
        <dbReference type="RuleBase" id="RU003953"/>
    </source>
</evidence>
<organism evidence="11 12">
    <name type="scientific">Sneathiella litorea</name>
    <dbReference type="NCBI Taxonomy" id="2606216"/>
    <lineage>
        <taxon>Bacteria</taxon>
        <taxon>Pseudomonadati</taxon>
        <taxon>Pseudomonadota</taxon>
        <taxon>Alphaproteobacteria</taxon>
        <taxon>Sneathiellales</taxon>
        <taxon>Sneathiellaceae</taxon>
        <taxon>Sneathiella</taxon>
    </lineage>
</organism>
<dbReference type="PANTHER" id="PTHR46173">
    <property type="entry name" value="CCA TRNA NUCLEOTIDYLTRANSFERASE 1, MITOCHONDRIAL"/>
    <property type="match status" value="1"/>
</dbReference>
<dbReference type="GO" id="GO:0000049">
    <property type="term" value="F:tRNA binding"/>
    <property type="evidence" value="ECO:0007669"/>
    <property type="project" value="TreeGrafter"/>
</dbReference>
<dbReference type="Proteomes" id="UP000476030">
    <property type="component" value="Unassembled WGS sequence"/>
</dbReference>
<reference evidence="11 12" key="1">
    <citation type="submission" date="2019-12" db="EMBL/GenBank/DDBJ databases">
        <title>Snethiella sp. nov. sp. isolated from sea sand.</title>
        <authorList>
            <person name="Kim J."/>
            <person name="Jeong S.E."/>
            <person name="Jung H.S."/>
            <person name="Jeon C.O."/>
        </authorList>
    </citation>
    <scope>NUCLEOTIDE SEQUENCE [LARGE SCALE GENOMIC DNA]</scope>
    <source>
        <strain evidence="11 12">DP05</strain>
    </source>
</reference>
<sequence length="406" mass="45108">MPNGRMLTDIVAHPPAWWRWPETKAVINALRNEGGSARFVGGCVRDALLGLATEDIDIATDLLPGSVIQGLERANILALPTGLDHGTITAVLNKRHFEITTLRVDLVGHGRHADIAFTRDWERDAERRDFTINALYLDPEGELIDPVGGLADLKMSHIRFIGNADDRIREDRLRVLRFFRFFARFGDDNPDQHALHACARAAGQLDTLSVERVQKELMLLLDTQNPVAALDLMEETGVLEAIIGRKPDLSMLRLLLSLEVPSDALQRFAALLCVQMDDVLKLANKLRFSNNQKQRLAVMCAGDVKENMSVQELREALYQLGKKGFEDQVMMLWAQIGAGKDLSSYLLEAASWQAPQLPVTGSDLLSHGIAEGAELGNLLRKMEVHWIASGFKSTKAELLREVLPDA</sequence>
<dbReference type="GO" id="GO:0046872">
    <property type="term" value="F:metal ion binding"/>
    <property type="evidence" value="ECO:0007669"/>
    <property type="project" value="UniProtKB-KW"/>
</dbReference>
<keyword evidence="12" id="KW-1185">Reference proteome</keyword>
<accession>A0A6L8W7B7</accession>
<feature type="domain" description="Poly A polymerase head" evidence="9">
    <location>
        <begin position="37"/>
        <end position="159"/>
    </location>
</feature>
<dbReference type="InterPro" id="IPR050264">
    <property type="entry name" value="Bact_CCA-adding_enz_type3_sf"/>
</dbReference>
<gene>
    <name evidence="11" type="ORF">GQE98_05640</name>
</gene>
<evidence type="ECO:0000256" key="6">
    <source>
        <dbReference type="ARBA" id="ARBA00022741"/>
    </source>
</evidence>
<protein>
    <submittedName>
        <fullName evidence="11">CCA tRNA nucleotidyltransferase</fullName>
    </submittedName>
</protein>
<keyword evidence="6" id="KW-0547">Nucleotide-binding</keyword>
<keyword evidence="3" id="KW-0819">tRNA processing</keyword>
<dbReference type="EMBL" id="WTUW01000001">
    <property type="protein sequence ID" value="MZR30117.1"/>
    <property type="molecule type" value="Genomic_DNA"/>
</dbReference>
<comment type="caution">
    <text evidence="11">The sequence shown here is derived from an EMBL/GenBank/DDBJ whole genome shotgun (WGS) entry which is preliminary data.</text>
</comment>
<dbReference type="SUPFAM" id="SSF81891">
    <property type="entry name" value="Poly A polymerase C-terminal region-like"/>
    <property type="match status" value="1"/>
</dbReference>
<evidence type="ECO:0000256" key="2">
    <source>
        <dbReference type="ARBA" id="ARBA00022679"/>
    </source>
</evidence>
<evidence type="ECO:0000259" key="9">
    <source>
        <dbReference type="Pfam" id="PF01743"/>
    </source>
</evidence>
<evidence type="ECO:0000256" key="3">
    <source>
        <dbReference type="ARBA" id="ARBA00022694"/>
    </source>
</evidence>
<proteinExistence type="inferred from homology"/>
<dbReference type="Pfam" id="PF01743">
    <property type="entry name" value="PolyA_pol"/>
    <property type="match status" value="1"/>
</dbReference>
<dbReference type="GO" id="GO:0000166">
    <property type="term" value="F:nucleotide binding"/>
    <property type="evidence" value="ECO:0007669"/>
    <property type="project" value="UniProtKB-KW"/>
</dbReference>
<keyword evidence="8" id="KW-0694">RNA-binding</keyword>
<dbReference type="SUPFAM" id="SSF81301">
    <property type="entry name" value="Nucleotidyltransferase"/>
    <property type="match status" value="1"/>
</dbReference>
<dbReference type="Gene3D" id="1.10.3090.10">
    <property type="entry name" value="cca-adding enzyme, domain 2"/>
    <property type="match status" value="1"/>
</dbReference>
<name>A0A6L8W7B7_9PROT</name>
<keyword evidence="4" id="KW-0548">Nucleotidyltransferase</keyword>
<dbReference type="GO" id="GO:0016779">
    <property type="term" value="F:nucleotidyltransferase activity"/>
    <property type="evidence" value="ECO:0007669"/>
    <property type="project" value="UniProtKB-KW"/>
</dbReference>
<keyword evidence="5" id="KW-0479">Metal-binding</keyword>
<evidence type="ECO:0000256" key="4">
    <source>
        <dbReference type="ARBA" id="ARBA00022695"/>
    </source>
</evidence>
<evidence type="ECO:0000259" key="10">
    <source>
        <dbReference type="Pfam" id="PF12627"/>
    </source>
</evidence>
<dbReference type="CDD" id="cd05398">
    <property type="entry name" value="NT_ClassII-CCAase"/>
    <property type="match status" value="1"/>
</dbReference>
<dbReference type="InterPro" id="IPR032828">
    <property type="entry name" value="PolyA_RNA-bd"/>
</dbReference>
<dbReference type="Pfam" id="PF12627">
    <property type="entry name" value="PolyA_pol_RNAbd"/>
    <property type="match status" value="1"/>
</dbReference>
<comment type="similarity">
    <text evidence="8">Belongs to the tRNA nucleotidyltransferase/poly(A) polymerase family.</text>
</comment>
<dbReference type="RefSeq" id="WP_161314643.1">
    <property type="nucleotide sequence ID" value="NZ_WTUW01000001.1"/>
</dbReference>
<evidence type="ECO:0000313" key="11">
    <source>
        <dbReference type="EMBL" id="MZR30117.1"/>
    </source>
</evidence>
<keyword evidence="2 8" id="KW-0808">Transferase</keyword>
<dbReference type="InterPro" id="IPR002646">
    <property type="entry name" value="PolA_pol_head_dom"/>
</dbReference>
<evidence type="ECO:0000256" key="5">
    <source>
        <dbReference type="ARBA" id="ARBA00022723"/>
    </source>
</evidence>
<dbReference type="AlphaFoldDB" id="A0A6L8W7B7"/>
<evidence type="ECO:0000313" key="12">
    <source>
        <dbReference type="Proteomes" id="UP000476030"/>
    </source>
</evidence>
<comment type="cofactor">
    <cofactor evidence="1">
        <name>Mg(2+)</name>
        <dbReference type="ChEBI" id="CHEBI:18420"/>
    </cofactor>
</comment>
<dbReference type="GO" id="GO:0008033">
    <property type="term" value="P:tRNA processing"/>
    <property type="evidence" value="ECO:0007669"/>
    <property type="project" value="UniProtKB-KW"/>
</dbReference>
<dbReference type="PANTHER" id="PTHR46173:SF1">
    <property type="entry name" value="CCA TRNA NUCLEOTIDYLTRANSFERASE 1, MITOCHONDRIAL"/>
    <property type="match status" value="1"/>
</dbReference>